<gene>
    <name evidence="13" type="primary">lspL</name>
    <name evidence="13" type="ORF">LHA_0974</name>
</gene>
<proteinExistence type="inferred from homology"/>
<dbReference type="InterPro" id="IPR024230">
    <property type="entry name" value="GspL_cyto_dom"/>
</dbReference>
<evidence type="ECO:0000256" key="9">
    <source>
        <dbReference type="ARBA" id="ARBA00023136"/>
    </source>
</evidence>
<dbReference type="CDD" id="cd24017">
    <property type="entry name" value="ASKHA_T2SSL_N"/>
    <property type="match status" value="1"/>
</dbReference>
<dbReference type="SUPFAM" id="SSF53067">
    <property type="entry name" value="Actin-like ATPase domain"/>
    <property type="match status" value="1"/>
</dbReference>
<evidence type="ECO:0000256" key="6">
    <source>
        <dbReference type="ARBA" id="ARBA00022692"/>
    </source>
</evidence>
<feature type="domain" description="GspL periplasmic" evidence="12">
    <location>
        <begin position="241"/>
        <end position="387"/>
    </location>
</feature>
<dbReference type="PIRSF" id="PIRSF015761">
    <property type="entry name" value="Protein_L"/>
    <property type="match status" value="1"/>
</dbReference>
<keyword evidence="6" id="KW-0812">Transmembrane</keyword>
<feature type="domain" description="GspL cytoplasmic actin-ATPase-like" evidence="11">
    <location>
        <begin position="37"/>
        <end position="229"/>
    </location>
</feature>
<evidence type="ECO:0000259" key="12">
    <source>
        <dbReference type="Pfam" id="PF12693"/>
    </source>
</evidence>
<dbReference type="OrthoDB" id="7011844at2"/>
<reference evidence="14" key="1">
    <citation type="submission" date="2014-09" db="EMBL/GenBank/DDBJ databases">
        <authorList>
            <person name="Gomez-Valero L."/>
        </authorList>
    </citation>
    <scope>NUCLEOTIDE SEQUENCE [LARGE SCALE GENOMIC DNA]</scope>
    <source>
        <strain evidence="14">ATCC35250</strain>
    </source>
</reference>
<dbReference type="GO" id="GO:0015628">
    <property type="term" value="P:protein secretion by the type II secretion system"/>
    <property type="evidence" value="ECO:0007669"/>
    <property type="project" value="InterPro"/>
</dbReference>
<sequence>MVTCFLFIHHFNEDGCLSLSLDQQGQVVAPLEKRNFDEIKLLQKNCRTVLVLSAQLFSLHSLTLPWLAEKKARAAIPFALEDKLAQNVSSLHFAFDRHYYQNGQYLIVVGDKHYLTELINKFDDLNIEFDSITLDWFALNTQEIAVLSSCLLINEEGFQGALSPDLANFYLQKLSSSTENYSIYTFTNSNQLLLSILNNTSITTLQDNDYTWIAQRLRTQKVMNLCQGELSRGGTTTIAKRWYQAALLMSILWIVTLLGSNAIKLYQLNRDTSAVDTQIAIIYHQFFPQAQQVISPKFRITQLLKSNQNNTDSNFWLLLNTLAKVSKNKVLDFSQIRYQNQTLLVTLTTKNFEELENLQTQLQKTNIQVRQTQASTENNKVVGTLELSL</sequence>
<evidence type="ECO:0000256" key="1">
    <source>
        <dbReference type="ARBA" id="ARBA00004377"/>
    </source>
</evidence>
<dbReference type="PATRIC" id="fig|449.7.peg.3054"/>
<dbReference type="Pfam" id="PF12693">
    <property type="entry name" value="GspL_C"/>
    <property type="match status" value="1"/>
</dbReference>
<evidence type="ECO:0000313" key="13">
    <source>
        <dbReference type="EMBL" id="CEK10037.1"/>
    </source>
</evidence>
<evidence type="ECO:0000313" key="14">
    <source>
        <dbReference type="Proteomes" id="UP000032803"/>
    </source>
</evidence>
<dbReference type="InterPro" id="IPR025691">
    <property type="entry name" value="GspL_pp_dom"/>
</dbReference>
<keyword evidence="9" id="KW-0472">Membrane</keyword>
<dbReference type="EMBL" id="LN681225">
    <property type="protein sequence ID" value="CEK10037.1"/>
    <property type="molecule type" value="Genomic_DNA"/>
</dbReference>
<comment type="similarity">
    <text evidence="2 10">Belongs to the GSP L family.</text>
</comment>
<keyword evidence="8" id="KW-1133">Transmembrane helix</keyword>
<dbReference type="NCBIfam" id="TIGR01709">
    <property type="entry name" value="typeII_sec_gspL"/>
    <property type="match status" value="1"/>
</dbReference>
<dbReference type="HOGENOM" id="CLU_061771_0_0_6"/>
<evidence type="ECO:0000256" key="4">
    <source>
        <dbReference type="ARBA" id="ARBA00022475"/>
    </source>
</evidence>
<keyword evidence="4" id="KW-1003">Cell membrane</keyword>
<protein>
    <recommendedName>
        <fullName evidence="10">Type II secretion system protein L</fullName>
        <shortName evidence="10">T2SS protein L</shortName>
    </recommendedName>
</protein>
<evidence type="ECO:0000256" key="5">
    <source>
        <dbReference type="ARBA" id="ARBA00022519"/>
    </source>
</evidence>
<dbReference type="InterPro" id="IPR043129">
    <property type="entry name" value="ATPase_NBD"/>
</dbReference>
<organism evidence="13 14">
    <name type="scientific">Legionella hackeliae</name>
    <dbReference type="NCBI Taxonomy" id="449"/>
    <lineage>
        <taxon>Bacteria</taxon>
        <taxon>Pseudomonadati</taxon>
        <taxon>Pseudomonadota</taxon>
        <taxon>Gammaproteobacteria</taxon>
        <taxon>Legionellales</taxon>
        <taxon>Legionellaceae</taxon>
        <taxon>Legionella</taxon>
    </lineage>
</organism>
<keyword evidence="14" id="KW-1185">Reference proteome</keyword>
<dbReference type="Pfam" id="PF05134">
    <property type="entry name" value="T2SSL"/>
    <property type="match status" value="1"/>
</dbReference>
<evidence type="ECO:0000256" key="8">
    <source>
        <dbReference type="ARBA" id="ARBA00022989"/>
    </source>
</evidence>
<evidence type="ECO:0000259" key="11">
    <source>
        <dbReference type="Pfam" id="PF05134"/>
    </source>
</evidence>
<dbReference type="Gene3D" id="3.30.420.380">
    <property type="match status" value="1"/>
</dbReference>
<dbReference type="RefSeq" id="WP_045105475.1">
    <property type="nucleotide sequence ID" value="NZ_LN681225.1"/>
</dbReference>
<evidence type="ECO:0000256" key="2">
    <source>
        <dbReference type="ARBA" id="ARBA00005318"/>
    </source>
</evidence>
<evidence type="ECO:0000256" key="3">
    <source>
        <dbReference type="ARBA" id="ARBA00022448"/>
    </source>
</evidence>
<dbReference type="Proteomes" id="UP000032803">
    <property type="component" value="Chromosome I"/>
</dbReference>
<name>A0A0A8USI5_LEGHA</name>
<dbReference type="InterPro" id="IPR007812">
    <property type="entry name" value="T2SS_protein-GspL"/>
</dbReference>
<evidence type="ECO:0000256" key="7">
    <source>
        <dbReference type="ARBA" id="ARBA00022927"/>
    </source>
</evidence>
<dbReference type="GO" id="GO:0005886">
    <property type="term" value="C:plasma membrane"/>
    <property type="evidence" value="ECO:0007669"/>
    <property type="project" value="UniProtKB-SubCell"/>
</dbReference>
<dbReference type="KEGG" id="lha:LHA_0974"/>
<keyword evidence="5" id="KW-0997">Cell inner membrane</keyword>
<accession>A0A0A8USI5</accession>
<dbReference type="GO" id="GO:0009276">
    <property type="term" value="C:Gram-negative-bacterium-type cell wall"/>
    <property type="evidence" value="ECO:0007669"/>
    <property type="project" value="InterPro"/>
</dbReference>
<evidence type="ECO:0000256" key="10">
    <source>
        <dbReference type="PIRNR" id="PIRNR015761"/>
    </source>
</evidence>
<dbReference type="Gene3D" id="3.30.1360.100">
    <property type="entry name" value="General secretion pathway protein M, EpsM"/>
    <property type="match status" value="1"/>
</dbReference>
<dbReference type="GO" id="GO:0015627">
    <property type="term" value="C:type II protein secretion system complex"/>
    <property type="evidence" value="ECO:0007669"/>
    <property type="project" value="InterPro"/>
</dbReference>
<keyword evidence="7 10" id="KW-0653">Protein transport</keyword>
<comment type="function">
    <text evidence="10">Inner membrane component of the type II secretion system required for the energy-dependent secretion of extracellular factors such as proteases and toxins from the periplasm.</text>
</comment>
<keyword evidence="3 10" id="KW-0813">Transport</keyword>
<dbReference type="STRING" id="449.LHA_0974"/>
<comment type="subcellular location">
    <subcellularLocation>
        <location evidence="1">Cell inner membrane</location>
        <topology evidence="1">Single-pass membrane protein</topology>
    </subcellularLocation>
</comment>
<dbReference type="AlphaFoldDB" id="A0A0A8USI5"/>